<feature type="domain" description="Ig-like" evidence="3">
    <location>
        <begin position="238"/>
        <end position="351"/>
    </location>
</feature>
<protein>
    <submittedName>
        <fullName evidence="4">Uncharacterized LOC102298730</fullName>
    </submittedName>
</protein>
<dbReference type="PANTHER" id="PTHR11422:SF0">
    <property type="entry name" value="T-CELL SURFACE GLYCOPROTEIN CD4"/>
    <property type="match status" value="1"/>
</dbReference>
<evidence type="ECO:0000313" key="5">
    <source>
        <dbReference type="Proteomes" id="UP000264840"/>
    </source>
</evidence>
<dbReference type="InterPro" id="IPR003599">
    <property type="entry name" value="Ig_sub"/>
</dbReference>
<dbReference type="GeneTree" id="ENSGT00940000170568"/>
<evidence type="ECO:0000256" key="1">
    <source>
        <dbReference type="SAM" id="Phobius"/>
    </source>
</evidence>
<dbReference type="InterPro" id="IPR036179">
    <property type="entry name" value="Ig-like_dom_sf"/>
</dbReference>
<dbReference type="PANTHER" id="PTHR11422">
    <property type="entry name" value="T-CELL SURFACE GLYCOPROTEIN CD4"/>
    <property type="match status" value="1"/>
</dbReference>
<feature type="signal peptide" evidence="2">
    <location>
        <begin position="1"/>
        <end position="21"/>
    </location>
</feature>
<dbReference type="SMART" id="SM00409">
    <property type="entry name" value="IG"/>
    <property type="match status" value="4"/>
</dbReference>
<reference evidence="4" key="2">
    <citation type="submission" date="2025-09" db="UniProtKB">
        <authorList>
            <consortium name="Ensembl"/>
        </authorList>
    </citation>
    <scope>IDENTIFICATION</scope>
</reference>
<dbReference type="AlphaFoldDB" id="A0A3Q2WYJ0"/>
<dbReference type="STRING" id="8153.ENSHBUP00000031151"/>
<name>A0A3Q2WYJ0_HAPBU</name>
<feature type="domain" description="Ig-like" evidence="3">
    <location>
        <begin position="152"/>
        <end position="232"/>
    </location>
</feature>
<dbReference type="InterPro" id="IPR013783">
    <property type="entry name" value="Ig-like_fold"/>
</dbReference>
<organism evidence="4 5">
    <name type="scientific">Haplochromis burtoni</name>
    <name type="common">Burton's mouthbrooder</name>
    <name type="synonym">Chromis burtoni</name>
    <dbReference type="NCBI Taxonomy" id="8153"/>
    <lineage>
        <taxon>Eukaryota</taxon>
        <taxon>Metazoa</taxon>
        <taxon>Chordata</taxon>
        <taxon>Craniata</taxon>
        <taxon>Vertebrata</taxon>
        <taxon>Euteleostomi</taxon>
        <taxon>Actinopterygii</taxon>
        <taxon>Neopterygii</taxon>
        <taxon>Teleostei</taxon>
        <taxon>Neoteleostei</taxon>
        <taxon>Acanthomorphata</taxon>
        <taxon>Ovalentaria</taxon>
        <taxon>Cichlomorphae</taxon>
        <taxon>Cichliformes</taxon>
        <taxon>Cichlidae</taxon>
        <taxon>African cichlids</taxon>
        <taxon>Pseudocrenilabrinae</taxon>
        <taxon>Haplochromini</taxon>
        <taxon>Haplochromis</taxon>
    </lineage>
</organism>
<keyword evidence="2" id="KW-0732">Signal</keyword>
<evidence type="ECO:0000259" key="3">
    <source>
        <dbReference type="PROSITE" id="PS50835"/>
    </source>
</evidence>
<dbReference type="Gene3D" id="2.60.40.10">
    <property type="entry name" value="Immunoglobulins"/>
    <property type="match status" value="4"/>
</dbReference>
<accession>A0A3Q2WYJ0</accession>
<evidence type="ECO:0000313" key="4">
    <source>
        <dbReference type="Ensembl" id="ENSHBUP00000031151.1"/>
    </source>
</evidence>
<feature type="domain" description="Ig-like" evidence="3">
    <location>
        <begin position="354"/>
        <end position="440"/>
    </location>
</feature>
<feature type="chain" id="PRO_5018783170" evidence="2">
    <location>
        <begin position="22"/>
        <end position="499"/>
    </location>
</feature>
<keyword evidence="5" id="KW-1185">Reference proteome</keyword>
<proteinExistence type="predicted"/>
<dbReference type="InterPro" id="IPR007110">
    <property type="entry name" value="Ig-like_dom"/>
</dbReference>
<dbReference type="SUPFAM" id="SSF48726">
    <property type="entry name" value="Immunoglobulin"/>
    <property type="match status" value="3"/>
</dbReference>
<sequence>MKNFIQSLLLLIAVIVSTTGAQKEIYAKEGQDITLEPTSYPINSYVYWYFEKQDGHQLAWLNPLGGKGFSNGKPYIYVYIIYLLLLSREIQVNKKIFLTITFCLVDEKWKNRLSLTGASLVIKALQEDLFGTFVCKISAAGQRDSITVFKVIQVKVIEKSASPLLSGDYLSLTCSLGSVPQNTPEIYWLSPQGNTEGNKGTVYIQARSEHNGQWDCVVKRNANEKKFPVSVTVVDLAPVPSHQYTSTDSPLTIPCSLISLVSWEQVKKKEIEEVQWHFAPKLSSGTLSDNPEQLFSLDLEKLTWKKGKDKGLSPVYNIKNGNLSLTKSKATVEERGRYTCSMKFKDGRTLETTVDVVVLEIIAHPKAELIYGQQVNLSCSTGDQLPNDMKLNWTSPKTSSYISYPTHITVPEVGKEDNGKWGCELWQGGNKLTSDEILLKIEPRLSVWMLVIICSAAVILLLLLVLAFIHYRRRKQKTRLLRHQLCQCKNPKPKGFYRT</sequence>
<feature type="transmembrane region" description="Helical" evidence="1">
    <location>
        <begin position="447"/>
        <end position="469"/>
    </location>
</feature>
<dbReference type="Ensembl" id="ENSHBUT00000022872.1">
    <property type="protein sequence ID" value="ENSHBUP00000031151.1"/>
    <property type="gene ID" value="ENSHBUG00000016644.1"/>
</dbReference>
<keyword evidence="1" id="KW-1133">Transmembrane helix</keyword>
<keyword evidence="1" id="KW-0812">Transmembrane</keyword>
<dbReference type="PROSITE" id="PS50835">
    <property type="entry name" value="IG_LIKE"/>
    <property type="match status" value="3"/>
</dbReference>
<dbReference type="Proteomes" id="UP000264840">
    <property type="component" value="Unplaced"/>
</dbReference>
<keyword evidence="1" id="KW-0472">Membrane</keyword>
<reference evidence="4" key="1">
    <citation type="submission" date="2025-08" db="UniProtKB">
        <authorList>
            <consortium name="Ensembl"/>
        </authorList>
    </citation>
    <scope>IDENTIFICATION</scope>
</reference>
<evidence type="ECO:0000256" key="2">
    <source>
        <dbReference type="SAM" id="SignalP"/>
    </source>
</evidence>